<evidence type="ECO:0000256" key="6">
    <source>
        <dbReference type="ARBA" id="ARBA00022917"/>
    </source>
</evidence>
<comment type="catalytic activity">
    <reaction evidence="8 10">
        <text>L-aspartyl-tRNA(Asn) + L-glutamine + ATP + H2O = L-asparaginyl-tRNA(Asn) + L-glutamate + ADP + phosphate + 2 H(+)</text>
        <dbReference type="Rhea" id="RHEA:14513"/>
        <dbReference type="Rhea" id="RHEA-COMP:9674"/>
        <dbReference type="Rhea" id="RHEA-COMP:9677"/>
        <dbReference type="ChEBI" id="CHEBI:15377"/>
        <dbReference type="ChEBI" id="CHEBI:15378"/>
        <dbReference type="ChEBI" id="CHEBI:29985"/>
        <dbReference type="ChEBI" id="CHEBI:30616"/>
        <dbReference type="ChEBI" id="CHEBI:43474"/>
        <dbReference type="ChEBI" id="CHEBI:58359"/>
        <dbReference type="ChEBI" id="CHEBI:78515"/>
        <dbReference type="ChEBI" id="CHEBI:78516"/>
        <dbReference type="ChEBI" id="CHEBI:456216"/>
    </reaction>
</comment>
<comment type="function">
    <text evidence="7 10">Allows the formation of correctly charged Asn-tRNA(Asn) or Gln-tRNA(Gln) through the transamidation of misacylated Asp-tRNA(Asn) or Glu-tRNA(Gln) in organisms which lack either or both of asparaginyl-tRNA or glutaminyl-tRNA synthetases. The reaction takes place in the presence of glutamine and ATP through an activated phospho-Asp-tRNA(Asn) or phospho-Glu-tRNA(Gln).</text>
</comment>
<evidence type="ECO:0000313" key="12">
    <source>
        <dbReference type="EMBL" id="HIR39556.1"/>
    </source>
</evidence>
<feature type="domain" description="Asn/Gln amidotransferase" evidence="11">
    <location>
        <begin position="322"/>
        <end position="469"/>
    </location>
</feature>
<keyword evidence="6 10" id="KW-0648">Protein biosynthesis</keyword>
<comment type="caution">
    <text evidence="12">The sequence shown here is derived from an EMBL/GenBank/DDBJ whole genome shotgun (WGS) entry which is preliminary data.</text>
</comment>
<reference evidence="12" key="2">
    <citation type="journal article" date="2021" name="PeerJ">
        <title>Extensive microbial diversity within the chicken gut microbiome revealed by metagenomics and culture.</title>
        <authorList>
            <person name="Gilroy R."/>
            <person name="Ravi A."/>
            <person name="Getino M."/>
            <person name="Pursley I."/>
            <person name="Horton D.L."/>
            <person name="Alikhan N.F."/>
            <person name="Baker D."/>
            <person name="Gharbi K."/>
            <person name="Hall N."/>
            <person name="Watson M."/>
            <person name="Adriaenssens E.M."/>
            <person name="Foster-Nyarko E."/>
            <person name="Jarju S."/>
            <person name="Secka A."/>
            <person name="Antonio M."/>
            <person name="Oren A."/>
            <person name="Chaudhuri R.R."/>
            <person name="La Ragione R."/>
            <person name="Hildebrand F."/>
            <person name="Pallen M.J."/>
        </authorList>
    </citation>
    <scope>NUCLEOTIDE SEQUENCE</scope>
    <source>
        <strain evidence="12">ChiW25-3613</strain>
    </source>
</reference>
<evidence type="ECO:0000313" key="13">
    <source>
        <dbReference type="Proteomes" id="UP000824179"/>
    </source>
</evidence>
<dbReference type="InterPro" id="IPR017959">
    <property type="entry name" value="Asn/Gln-tRNA_amidoTrfase_suB/E"/>
</dbReference>
<dbReference type="GO" id="GO:0070681">
    <property type="term" value="P:glutaminyl-tRNAGln biosynthesis via transamidation"/>
    <property type="evidence" value="ECO:0007669"/>
    <property type="project" value="TreeGrafter"/>
</dbReference>
<dbReference type="PROSITE" id="PS01234">
    <property type="entry name" value="GATB"/>
    <property type="match status" value="1"/>
</dbReference>
<evidence type="ECO:0000256" key="4">
    <source>
        <dbReference type="ARBA" id="ARBA00022741"/>
    </source>
</evidence>
<dbReference type="HAMAP" id="MF_00121">
    <property type="entry name" value="GatB"/>
    <property type="match status" value="1"/>
</dbReference>
<dbReference type="Proteomes" id="UP000824179">
    <property type="component" value="Unassembled WGS sequence"/>
</dbReference>
<evidence type="ECO:0000256" key="2">
    <source>
        <dbReference type="ARBA" id="ARBA00011123"/>
    </source>
</evidence>
<gene>
    <name evidence="10 12" type="primary">gatB</name>
    <name evidence="12" type="ORF">IAB90_04145</name>
</gene>
<organism evidence="12 13">
    <name type="scientific">Candidatus Coproplasma stercoripullorum</name>
    <dbReference type="NCBI Taxonomy" id="2840751"/>
    <lineage>
        <taxon>Bacteria</taxon>
        <taxon>Bacillati</taxon>
        <taxon>Bacillota</taxon>
        <taxon>Clostridia</taxon>
        <taxon>Eubacteriales</taxon>
        <taxon>Candidatus Coproplasma</taxon>
    </lineage>
</organism>
<dbReference type="Pfam" id="PF02637">
    <property type="entry name" value="GatB_Yqey"/>
    <property type="match status" value="1"/>
</dbReference>
<sequence>MKYQLVSGFETHVELATATKIFCGCSAKFGASPNTHCCPVCTGQPGALPVLNKKVVEFAIRAGLATHCTINTTTHLDRKNYCYPDLPKAYQISQFDKPLCEHGYVELESGKRIRLTRIHIEEDAGKLVHERGYTYIDYNRGGVPLIEIVSEPDISSPEEAREYVEKLQLIMRYIGVSDCRMQEGSMRCDVNISLKEEGSDMLGTRTEIKNMNSVSFIEKAMAYEAARQAEILDAGGKIEQATMRFDEGTGETYVMRTKEDAQDYRYFPEPDLLTVNIPQQKVEEIAAALPELPLEKLRRYTGELGISAQNAHLLYKYKAVCDFFDSCIAQGAGAKNLSNLILGTIYSTLPTEEEKEAFDIKISAEDMAQLVKYVDGGKINITLAQMTLSKMLKEGGALSDYISETDLAGVSEGELEALCREAIAQNPKVAEDFKGGKEKAIGGLFGYIKRATQGKADIKKAEAILRKLLSD</sequence>
<evidence type="ECO:0000256" key="9">
    <source>
        <dbReference type="ARBA" id="ARBA00047913"/>
    </source>
</evidence>
<dbReference type="InterPro" id="IPR014746">
    <property type="entry name" value="Gln_synth/guanido_kin_cat_dom"/>
</dbReference>
<dbReference type="AlphaFoldDB" id="A0A9D1DB53"/>
<proteinExistence type="inferred from homology"/>
<reference evidence="12" key="1">
    <citation type="submission" date="2020-10" db="EMBL/GenBank/DDBJ databases">
        <authorList>
            <person name="Gilroy R."/>
        </authorList>
    </citation>
    <scope>NUCLEOTIDE SEQUENCE</scope>
    <source>
        <strain evidence="12">ChiW25-3613</strain>
    </source>
</reference>
<evidence type="ECO:0000256" key="10">
    <source>
        <dbReference type="HAMAP-Rule" id="MF_00121"/>
    </source>
</evidence>
<evidence type="ECO:0000256" key="1">
    <source>
        <dbReference type="ARBA" id="ARBA00005306"/>
    </source>
</evidence>
<dbReference type="InterPro" id="IPR004413">
    <property type="entry name" value="GatB"/>
</dbReference>
<dbReference type="InterPro" id="IPR003789">
    <property type="entry name" value="Asn/Gln_tRNA_amidoTrase-B-like"/>
</dbReference>
<keyword evidence="5 10" id="KW-0067">ATP-binding</keyword>
<accession>A0A9D1DB53</accession>
<dbReference type="NCBIfam" id="NF004012">
    <property type="entry name" value="PRK05477.1-2"/>
    <property type="match status" value="1"/>
</dbReference>
<dbReference type="SUPFAM" id="SSF55931">
    <property type="entry name" value="Glutamine synthetase/guanido kinase"/>
    <property type="match status" value="1"/>
</dbReference>
<evidence type="ECO:0000256" key="5">
    <source>
        <dbReference type="ARBA" id="ARBA00022840"/>
    </source>
</evidence>
<dbReference type="NCBIfam" id="NF004014">
    <property type="entry name" value="PRK05477.1-4"/>
    <property type="match status" value="1"/>
</dbReference>
<dbReference type="FunFam" id="1.10.10.410:FF:000001">
    <property type="entry name" value="Aspartyl/glutamyl-tRNA(Asn/Gln) amidotransferase subunit B"/>
    <property type="match status" value="1"/>
</dbReference>
<dbReference type="Pfam" id="PF02934">
    <property type="entry name" value="GatB_N"/>
    <property type="match status" value="1"/>
</dbReference>
<dbReference type="GO" id="GO:0050567">
    <property type="term" value="F:glutaminyl-tRNA synthase (glutamine-hydrolyzing) activity"/>
    <property type="evidence" value="ECO:0007669"/>
    <property type="project" value="UniProtKB-UniRule"/>
</dbReference>
<name>A0A9D1DB53_9FIRM</name>
<dbReference type="GO" id="GO:0006412">
    <property type="term" value="P:translation"/>
    <property type="evidence" value="ECO:0007669"/>
    <property type="project" value="UniProtKB-UniRule"/>
</dbReference>
<evidence type="ECO:0000256" key="3">
    <source>
        <dbReference type="ARBA" id="ARBA00022598"/>
    </source>
</evidence>
<dbReference type="PANTHER" id="PTHR11659:SF0">
    <property type="entry name" value="GLUTAMYL-TRNA(GLN) AMIDOTRANSFERASE SUBUNIT B, MITOCHONDRIAL"/>
    <property type="match status" value="1"/>
</dbReference>
<dbReference type="SUPFAM" id="SSF89095">
    <property type="entry name" value="GatB/YqeY motif"/>
    <property type="match status" value="1"/>
</dbReference>
<comment type="subunit">
    <text evidence="2 10">Heterotrimer of A, B and C subunits.</text>
</comment>
<dbReference type="InterPro" id="IPR023168">
    <property type="entry name" value="GatB_Yqey_C_2"/>
</dbReference>
<dbReference type="Gene3D" id="1.10.10.410">
    <property type="match status" value="1"/>
</dbReference>
<dbReference type="InterPro" id="IPR006075">
    <property type="entry name" value="Asn/Gln-tRNA_Trfase_suB/E_cat"/>
</dbReference>
<protein>
    <recommendedName>
        <fullName evidence="10">Aspartyl/glutamyl-tRNA(Asn/Gln) amidotransferase subunit B</fullName>
        <shortName evidence="10">Asp/Glu-ADT subunit B</shortName>
        <ecNumber evidence="10">6.3.5.-</ecNumber>
    </recommendedName>
</protein>
<dbReference type="PANTHER" id="PTHR11659">
    <property type="entry name" value="GLUTAMYL-TRNA GLN AMIDOTRANSFERASE SUBUNIT B MITOCHONDRIAL AND PROKARYOTIC PET112-RELATED"/>
    <property type="match status" value="1"/>
</dbReference>
<comment type="catalytic activity">
    <reaction evidence="9 10">
        <text>L-glutamyl-tRNA(Gln) + L-glutamine + ATP + H2O = L-glutaminyl-tRNA(Gln) + L-glutamate + ADP + phosphate + H(+)</text>
        <dbReference type="Rhea" id="RHEA:17521"/>
        <dbReference type="Rhea" id="RHEA-COMP:9681"/>
        <dbReference type="Rhea" id="RHEA-COMP:9684"/>
        <dbReference type="ChEBI" id="CHEBI:15377"/>
        <dbReference type="ChEBI" id="CHEBI:15378"/>
        <dbReference type="ChEBI" id="CHEBI:29985"/>
        <dbReference type="ChEBI" id="CHEBI:30616"/>
        <dbReference type="ChEBI" id="CHEBI:43474"/>
        <dbReference type="ChEBI" id="CHEBI:58359"/>
        <dbReference type="ChEBI" id="CHEBI:78520"/>
        <dbReference type="ChEBI" id="CHEBI:78521"/>
        <dbReference type="ChEBI" id="CHEBI:456216"/>
    </reaction>
</comment>
<dbReference type="Gene3D" id="1.10.150.380">
    <property type="entry name" value="GatB domain, N-terminal subdomain"/>
    <property type="match status" value="1"/>
</dbReference>
<dbReference type="EMBL" id="DVHB01000073">
    <property type="protein sequence ID" value="HIR39556.1"/>
    <property type="molecule type" value="Genomic_DNA"/>
</dbReference>
<dbReference type="InterPro" id="IPR042114">
    <property type="entry name" value="GatB_C_1"/>
</dbReference>
<dbReference type="NCBIfam" id="TIGR00133">
    <property type="entry name" value="gatB"/>
    <property type="match status" value="1"/>
</dbReference>
<dbReference type="SMART" id="SM00845">
    <property type="entry name" value="GatB_Yqey"/>
    <property type="match status" value="1"/>
</dbReference>
<keyword evidence="3 10" id="KW-0436">Ligase</keyword>
<evidence type="ECO:0000259" key="11">
    <source>
        <dbReference type="SMART" id="SM00845"/>
    </source>
</evidence>
<dbReference type="GO" id="GO:0005524">
    <property type="term" value="F:ATP binding"/>
    <property type="evidence" value="ECO:0007669"/>
    <property type="project" value="UniProtKB-KW"/>
</dbReference>
<dbReference type="InterPro" id="IPR017958">
    <property type="entry name" value="Gln-tRNA_amidoTrfase_suB_CS"/>
</dbReference>
<dbReference type="InterPro" id="IPR018027">
    <property type="entry name" value="Asn/Gln_amidotransferase"/>
</dbReference>
<dbReference type="EC" id="6.3.5.-" evidence="10"/>
<keyword evidence="4 10" id="KW-0547">Nucleotide-binding</keyword>
<evidence type="ECO:0000256" key="7">
    <source>
        <dbReference type="ARBA" id="ARBA00024799"/>
    </source>
</evidence>
<comment type="similarity">
    <text evidence="1 10">Belongs to the GatB/GatE family. GatB subfamily.</text>
</comment>
<evidence type="ECO:0000256" key="8">
    <source>
        <dbReference type="ARBA" id="ARBA00047380"/>
    </source>
</evidence>